<dbReference type="PANTHER" id="PTHR47234">
    <property type="match status" value="1"/>
</dbReference>
<evidence type="ECO:0000256" key="3">
    <source>
        <dbReference type="ARBA" id="ARBA00022448"/>
    </source>
</evidence>
<protein>
    <submittedName>
        <fullName evidence="15">Iron complex outermembrane receptor protein</fullName>
    </submittedName>
</protein>
<keyword evidence="8 15" id="KW-0675">Receptor</keyword>
<dbReference type="PANTHER" id="PTHR47234:SF2">
    <property type="entry name" value="TONB-DEPENDENT RECEPTOR"/>
    <property type="match status" value="1"/>
</dbReference>
<dbReference type="GO" id="GO:0009279">
    <property type="term" value="C:cell outer membrane"/>
    <property type="evidence" value="ECO:0007669"/>
    <property type="project" value="UniProtKB-SubCell"/>
</dbReference>
<evidence type="ECO:0000256" key="6">
    <source>
        <dbReference type="ARBA" id="ARBA00023077"/>
    </source>
</evidence>
<evidence type="ECO:0000256" key="8">
    <source>
        <dbReference type="ARBA" id="ARBA00023170"/>
    </source>
</evidence>
<organism evidence="15 16">
    <name type="scientific">Roseateles asaccharophilus</name>
    <dbReference type="NCBI Taxonomy" id="582607"/>
    <lineage>
        <taxon>Bacteria</taxon>
        <taxon>Pseudomonadati</taxon>
        <taxon>Pseudomonadota</taxon>
        <taxon>Betaproteobacteria</taxon>
        <taxon>Burkholderiales</taxon>
        <taxon>Sphaerotilaceae</taxon>
        <taxon>Roseateles</taxon>
    </lineage>
</organism>
<evidence type="ECO:0000256" key="10">
    <source>
        <dbReference type="PROSITE-ProRule" id="PRU01360"/>
    </source>
</evidence>
<dbReference type="OrthoDB" id="183532at2"/>
<dbReference type="SUPFAM" id="SSF56935">
    <property type="entry name" value="Porins"/>
    <property type="match status" value="1"/>
</dbReference>
<dbReference type="CDD" id="cd01347">
    <property type="entry name" value="ligand_gated_channel"/>
    <property type="match status" value="1"/>
</dbReference>
<evidence type="ECO:0000259" key="14">
    <source>
        <dbReference type="Pfam" id="PF07715"/>
    </source>
</evidence>
<dbReference type="InterPro" id="IPR036942">
    <property type="entry name" value="Beta-barrel_TonB_sf"/>
</dbReference>
<gene>
    <name evidence="15" type="ORF">DFR39_101801</name>
</gene>
<keyword evidence="16" id="KW-1185">Reference proteome</keyword>
<evidence type="ECO:0000259" key="13">
    <source>
        <dbReference type="Pfam" id="PF00593"/>
    </source>
</evidence>
<dbReference type="AlphaFoldDB" id="A0A4R6NC19"/>
<keyword evidence="7 10" id="KW-0472">Membrane</keyword>
<feature type="domain" description="TonB-dependent receptor-like beta-barrel" evidence="13">
    <location>
        <begin position="364"/>
        <end position="884"/>
    </location>
</feature>
<sequence length="923" mass="100335">MNYKRKAVSTAVLIALGAAAALPSFAQETLERVTITGSSIKRIAAEGAVPIQVLTSADIARSGATTVTDLIQKLPAMQGFSVTTTAVGTNSGGRTTASIHDLGEEYTLTLLNGRRVAPSGSGSAVNLNAIPMSAIERVEVVTDGASALYGSDAIAGVVNFILKRNYQGGDLDFRMDRPSGGGESWNASGTWGFGDLEKDRFNVLLSYRHDEQRQLLATDRDFAKSAFINFENNGKQYFYNRGAPHAIPGNVSVALTGGIYAGQYTAFNPEYEKTGKCAPAHELFVQANPLAQGKDAQCYFDFASTLEIFPESSRDSFFGTANFMLTPNTRLFTDLSLSRHDLTAKIAANAVNIPIAKGSAQYNTYVRPYLGSIPDANVSSVTATYRNLDFGGRTSQTVTDSTHFVVGGESEIAGWNVSGGLTYSKNDINEKYVDGYSLRTPTNALISSGELNPFALAGQQTPQTLEKIRATIFNGSVRTEQTELTGADVRASGSVFKLPGGDAMLGVGGDVRNYHFSQIPTEAARTSTVLFNFSAIPRFNLERKTAGAFAELLMPVSKQLELTAAMRYDTIDGVTDKDTGATASKDMSASTYKISARYQPSRELMFRTSYGTGFKAPSMLDVARPRTPSGVTSNPYACPFPGTEFCRPGRAQYQRLSEGNSELKPERSKQFLLGMRFEPTNAVSMGMDYWNVEMRDQVSSVSEALAFGNPATYKDLFTTFTDPGDGKNYYAFKLASVNIGRAKNSGIDWDITGRVDTGLGRLTTTVSGTYLIESSYTRPGTSDVWESSLGKFGINNAVSFRNILRASASLQSGKFTNTLSFNYRSGYSDMERTDVIDVAASAAAKRPVLAPAMRLQVPEYYTFDWLTQYKHNKALDFQFGIKNLFDQAPPLSLRTGGSHHVGYDPRYTDSFLRTFYGRVAYKF</sequence>
<evidence type="ECO:0000256" key="5">
    <source>
        <dbReference type="ARBA" id="ARBA00022692"/>
    </source>
</evidence>
<dbReference type="InterPro" id="IPR012910">
    <property type="entry name" value="Plug_dom"/>
</dbReference>
<evidence type="ECO:0000256" key="12">
    <source>
        <dbReference type="SAM" id="SignalP"/>
    </source>
</evidence>
<dbReference type="InterPro" id="IPR039426">
    <property type="entry name" value="TonB-dep_rcpt-like"/>
</dbReference>
<evidence type="ECO:0000256" key="7">
    <source>
        <dbReference type="ARBA" id="ARBA00023136"/>
    </source>
</evidence>
<dbReference type="Gene3D" id="2.40.170.20">
    <property type="entry name" value="TonB-dependent receptor, beta-barrel domain"/>
    <property type="match status" value="1"/>
</dbReference>
<comment type="subcellular location">
    <subcellularLocation>
        <location evidence="1 10">Cell outer membrane</location>
        <topology evidence="1 10">Multi-pass membrane protein</topology>
    </subcellularLocation>
</comment>
<feature type="chain" id="PRO_5020751627" evidence="12">
    <location>
        <begin position="27"/>
        <end position="923"/>
    </location>
</feature>
<keyword evidence="3 10" id="KW-0813">Transport</keyword>
<name>A0A4R6NC19_9BURK</name>
<evidence type="ECO:0000256" key="9">
    <source>
        <dbReference type="ARBA" id="ARBA00023237"/>
    </source>
</evidence>
<comment type="caution">
    <text evidence="15">The sequence shown here is derived from an EMBL/GenBank/DDBJ whole genome shotgun (WGS) entry which is preliminary data.</text>
</comment>
<evidence type="ECO:0000256" key="11">
    <source>
        <dbReference type="RuleBase" id="RU003357"/>
    </source>
</evidence>
<dbReference type="Proteomes" id="UP000295357">
    <property type="component" value="Unassembled WGS sequence"/>
</dbReference>
<keyword evidence="4 10" id="KW-1134">Transmembrane beta strand</keyword>
<evidence type="ECO:0000313" key="15">
    <source>
        <dbReference type="EMBL" id="TDP13326.1"/>
    </source>
</evidence>
<reference evidence="15 16" key="1">
    <citation type="submission" date="2019-03" db="EMBL/GenBank/DDBJ databases">
        <title>Genomic Encyclopedia of Type Strains, Phase IV (KMG-IV): sequencing the most valuable type-strain genomes for metagenomic binning, comparative biology and taxonomic classification.</title>
        <authorList>
            <person name="Goeker M."/>
        </authorList>
    </citation>
    <scope>NUCLEOTIDE SEQUENCE [LARGE SCALE GENOMIC DNA]</scope>
    <source>
        <strain evidence="15 16">DSM 25082</strain>
    </source>
</reference>
<dbReference type="Pfam" id="PF00593">
    <property type="entry name" value="TonB_dep_Rec_b-barrel"/>
    <property type="match status" value="1"/>
</dbReference>
<evidence type="ECO:0000256" key="4">
    <source>
        <dbReference type="ARBA" id="ARBA00022452"/>
    </source>
</evidence>
<dbReference type="RefSeq" id="WP_133602220.1">
    <property type="nucleotide sequence ID" value="NZ_JAUFPJ010000001.1"/>
</dbReference>
<dbReference type="InterPro" id="IPR000531">
    <property type="entry name" value="Beta-barrel_TonB"/>
</dbReference>
<evidence type="ECO:0000313" key="16">
    <source>
        <dbReference type="Proteomes" id="UP000295357"/>
    </source>
</evidence>
<accession>A0A4R6NC19</accession>
<keyword evidence="12" id="KW-0732">Signal</keyword>
<feature type="domain" description="TonB-dependent receptor plug" evidence="14">
    <location>
        <begin position="48"/>
        <end position="157"/>
    </location>
</feature>
<keyword evidence="5 10" id="KW-0812">Transmembrane</keyword>
<feature type="signal peptide" evidence="12">
    <location>
        <begin position="1"/>
        <end position="26"/>
    </location>
</feature>
<dbReference type="EMBL" id="SNXE01000001">
    <property type="protein sequence ID" value="TDP13326.1"/>
    <property type="molecule type" value="Genomic_DNA"/>
</dbReference>
<dbReference type="InterPro" id="IPR037066">
    <property type="entry name" value="Plug_dom_sf"/>
</dbReference>
<evidence type="ECO:0000256" key="2">
    <source>
        <dbReference type="ARBA" id="ARBA00009810"/>
    </source>
</evidence>
<dbReference type="PROSITE" id="PS52016">
    <property type="entry name" value="TONB_DEPENDENT_REC_3"/>
    <property type="match status" value="1"/>
</dbReference>
<proteinExistence type="inferred from homology"/>
<evidence type="ECO:0000256" key="1">
    <source>
        <dbReference type="ARBA" id="ARBA00004571"/>
    </source>
</evidence>
<dbReference type="Gene3D" id="2.170.130.10">
    <property type="entry name" value="TonB-dependent receptor, plug domain"/>
    <property type="match status" value="1"/>
</dbReference>
<dbReference type="Pfam" id="PF07715">
    <property type="entry name" value="Plug"/>
    <property type="match status" value="1"/>
</dbReference>
<comment type="similarity">
    <text evidence="2 10 11">Belongs to the TonB-dependent receptor family.</text>
</comment>
<keyword evidence="6 11" id="KW-0798">TonB box</keyword>
<keyword evidence="9 10" id="KW-0998">Cell outer membrane</keyword>